<evidence type="ECO:0000256" key="1">
    <source>
        <dbReference type="ARBA" id="ARBA00006252"/>
    </source>
</evidence>
<dbReference type="GO" id="GO:0003955">
    <property type="term" value="F:NAD(P)H dehydrogenase (quinone) activity"/>
    <property type="evidence" value="ECO:0007669"/>
    <property type="project" value="TreeGrafter"/>
</dbReference>
<dbReference type="PATRIC" id="fig|632773.3.peg.2190"/>
<name>A0A1D7QWN9_9BACI</name>
<protein>
    <submittedName>
        <fullName evidence="4">Putative NAD(P)H oxidoreductase</fullName>
    </submittedName>
</protein>
<dbReference type="OrthoDB" id="9798454at2"/>
<evidence type="ECO:0000259" key="3">
    <source>
        <dbReference type="Pfam" id="PF02525"/>
    </source>
</evidence>
<accession>A0A1D7QWN9</accession>
<dbReference type="AlphaFoldDB" id="A0A1D7QWN9"/>
<proteinExistence type="inferred from homology"/>
<dbReference type="KEGG" id="bbev:BBEV_2079"/>
<dbReference type="Proteomes" id="UP000094463">
    <property type="component" value="Chromosome"/>
</dbReference>
<gene>
    <name evidence="4" type="ORF">BBEV_2079</name>
</gene>
<keyword evidence="5" id="KW-1185">Reference proteome</keyword>
<comment type="similarity">
    <text evidence="1">Belongs to the NAD(P)H dehydrogenase (quinone) family.</text>
</comment>
<dbReference type="Gene3D" id="3.40.50.360">
    <property type="match status" value="1"/>
</dbReference>
<keyword evidence="2" id="KW-0560">Oxidoreductase</keyword>
<sequence length="195" mass="22515">MNEKLIISMHPTRDSFNGAICETLRDTFTKQGITATLRDVSTLAFDPLLTIEDYERTVKGIYTPFMKTEHAYWDRAEEIILVFPLWWGHFPALGKGYMDHVLSYGFAYELEGEEPVPKALKDKHVSIIFTSGSPENEMRENGLYHDLIDSIDQSIVQFCGMTLNQVLHFGDVLQASDEQRREMLRRVDTSFQKEE</sequence>
<dbReference type="InterPro" id="IPR003680">
    <property type="entry name" value="Flavodoxin_fold"/>
</dbReference>
<dbReference type="PANTHER" id="PTHR10204:SF34">
    <property type="entry name" value="NAD(P)H DEHYDROGENASE [QUINONE] 1 ISOFORM 1"/>
    <property type="match status" value="1"/>
</dbReference>
<dbReference type="PANTHER" id="PTHR10204">
    <property type="entry name" value="NAD P H OXIDOREDUCTASE-RELATED"/>
    <property type="match status" value="1"/>
</dbReference>
<dbReference type="InterPro" id="IPR051545">
    <property type="entry name" value="NAD(P)H_dehydrogenase_qn"/>
</dbReference>
<evidence type="ECO:0000313" key="4">
    <source>
        <dbReference type="EMBL" id="AOM83437.1"/>
    </source>
</evidence>
<dbReference type="Pfam" id="PF02525">
    <property type="entry name" value="Flavodoxin_2"/>
    <property type="match status" value="1"/>
</dbReference>
<dbReference type="EMBL" id="CP012502">
    <property type="protein sequence ID" value="AOM83437.1"/>
    <property type="molecule type" value="Genomic_DNA"/>
</dbReference>
<dbReference type="GO" id="GO:0005829">
    <property type="term" value="C:cytosol"/>
    <property type="evidence" value="ECO:0007669"/>
    <property type="project" value="TreeGrafter"/>
</dbReference>
<evidence type="ECO:0000313" key="5">
    <source>
        <dbReference type="Proteomes" id="UP000094463"/>
    </source>
</evidence>
<dbReference type="InterPro" id="IPR029039">
    <property type="entry name" value="Flavoprotein-like_sf"/>
</dbReference>
<reference evidence="4 5" key="1">
    <citation type="submission" date="2015-08" db="EMBL/GenBank/DDBJ databases">
        <title>The complete genome sequence of Bacillus beveridgei MLTeJB.</title>
        <authorList>
            <person name="Hanson T.E."/>
            <person name="Mesa C."/>
            <person name="Basesman S.M."/>
            <person name="Oremland R.S."/>
        </authorList>
    </citation>
    <scope>NUCLEOTIDE SEQUENCE [LARGE SCALE GENOMIC DNA]</scope>
    <source>
        <strain evidence="4 5">MLTeJB</strain>
    </source>
</reference>
<evidence type="ECO:0000256" key="2">
    <source>
        <dbReference type="ARBA" id="ARBA00023002"/>
    </source>
</evidence>
<feature type="domain" description="Flavodoxin-like fold" evidence="3">
    <location>
        <begin position="5"/>
        <end position="188"/>
    </location>
</feature>
<organism evidence="4 5">
    <name type="scientific">Salisediminibacterium beveridgei</name>
    <dbReference type="NCBI Taxonomy" id="632773"/>
    <lineage>
        <taxon>Bacteria</taxon>
        <taxon>Bacillati</taxon>
        <taxon>Bacillota</taxon>
        <taxon>Bacilli</taxon>
        <taxon>Bacillales</taxon>
        <taxon>Bacillaceae</taxon>
        <taxon>Salisediminibacterium</taxon>
    </lineage>
</organism>
<dbReference type="SUPFAM" id="SSF52218">
    <property type="entry name" value="Flavoproteins"/>
    <property type="match status" value="1"/>
</dbReference>
<dbReference type="STRING" id="632773.BBEV_2079"/>
<dbReference type="RefSeq" id="WP_069365414.1">
    <property type="nucleotide sequence ID" value="NZ_CP012502.1"/>
</dbReference>